<dbReference type="Proteomes" id="UP000030641">
    <property type="component" value="Unassembled WGS sequence"/>
</dbReference>
<dbReference type="GeneID" id="25369171"/>
<protein>
    <recommendedName>
        <fullName evidence="2">RapZ C-terminal domain-containing protein</fullName>
    </recommendedName>
</protein>
<feature type="compositionally biased region" description="Acidic residues" evidence="1">
    <location>
        <begin position="174"/>
        <end position="188"/>
    </location>
</feature>
<proteinExistence type="predicted"/>
<accession>A0A074YTY6</accession>
<evidence type="ECO:0000256" key="1">
    <source>
        <dbReference type="SAM" id="MobiDB-lite"/>
    </source>
</evidence>
<sequence>MLSNAGAAKPKSTILNITSYGLKGRPLDFKPDVHLNARRLINPPPELRKAFDGRCEGLRRNLRADPAFHELLTETPPQVFEAEKTLRALVVNTEDNSIKKIEIKVAVACVRGRHRSTAVAEELAKLPVWPEHYDVRVNHRDVDIPHRYQKWHQQNLEREQKGETVNLDDHGVESGDDSDLESESEIPTEEDRRHAQRKPEPSQW</sequence>
<feature type="compositionally biased region" description="Basic and acidic residues" evidence="1">
    <location>
        <begin position="189"/>
        <end position="204"/>
    </location>
</feature>
<dbReference type="InterPro" id="IPR053931">
    <property type="entry name" value="RapZ_C"/>
</dbReference>
<dbReference type="HOGENOM" id="CLU_116358_0_0_1"/>
<dbReference type="AlphaFoldDB" id="A0A074YTY6"/>
<dbReference type="InParanoid" id="A0A074YTY6"/>
<feature type="domain" description="RapZ C-terminal" evidence="2">
    <location>
        <begin position="15"/>
        <end position="142"/>
    </location>
</feature>
<name>A0A074YTY6_AURSE</name>
<evidence type="ECO:0000259" key="2">
    <source>
        <dbReference type="Pfam" id="PF22740"/>
    </source>
</evidence>
<dbReference type="EMBL" id="KL584794">
    <property type="protein sequence ID" value="KEQ90321.1"/>
    <property type="molecule type" value="Genomic_DNA"/>
</dbReference>
<evidence type="ECO:0000313" key="4">
    <source>
        <dbReference type="Proteomes" id="UP000030641"/>
    </source>
</evidence>
<gene>
    <name evidence="3" type="ORF">AUEXF2481DRAFT_575541</name>
</gene>
<organism evidence="3 4">
    <name type="scientific">Aureobasidium subglaciale (strain EXF-2481)</name>
    <name type="common">Aureobasidium pullulans var. subglaciale</name>
    <dbReference type="NCBI Taxonomy" id="1043005"/>
    <lineage>
        <taxon>Eukaryota</taxon>
        <taxon>Fungi</taxon>
        <taxon>Dikarya</taxon>
        <taxon>Ascomycota</taxon>
        <taxon>Pezizomycotina</taxon>
        <taxon>Dothideomycetes</taxon>
        <taxon>Dothideomycetidae</taxon>
        <taxon>Dothideales</taxon>
        <taxon>Saccotheciaceae</taxon>
        <taxon>Aureobasidium</taxon>
    </lineage>
</organism>
<keyword evidence="4" id="KW-1185">Reference proteome</keyword>
<evidence type="ECO:0000313" key="3">
    <source>
        <dbReference type="EMBL" id="KEQ90321.1"/>
    </source>
</evidence>
<dbReference type="OrthoDB" id="10267139at2759"/>
<reference evidence="3 4" key="1">
    <citation type="journal article" date="2014" name="BMC Genomics">
        <title>Genome sequencing of four Aureobasidium pullulans varieties: biotechnological potential, stress tolerance, and description of new species.</title>
        <authorList>
            <person name="Gostin Ar C."/>
            <person name="Ohm R.A."/>
            <person name="Kogej T."/>
            <person name="Sonjak S."/>
            <person name="Turk M."/>
            <person name="Zajc J."/>
            <person name="Zalar P."/>
            <person name="Grube M."/>
            <person name="Sun H."/>
            <person name="Han J."/>
            <person name="Sharma A."/>
            <person name="Chiniquy J."/>
            <person name="Ngan C.Y."/>
            <person name="Lipzen A."/>
            <person name="Barry K."/>
            <person name="Grigoriev I.V."/>
            <person name="Gunde-Cimerman N."/>
        </authorList>
    </citation>
    <scope>NUCLEOTIDE SEQUENCE [LARGE SCALE GENOMIC DNA]</scope>
    <source>
        <strain evidence="3 4">EXF-2481</strain>
    </source>
</reference>
<dbReference type="STRING" id="1043005.A0A074YTY6"/>
<dbReference type="Pfam" id="PF22740">
    <property type="entry name" value="PapZ_C"/>
    <property type="match status" value="1"/>
</dbReference>
<dbReference type="RefSeq" id="XP_013338811.1">
    <property type="nucleotide sequence ID" value="XM_013483357.1"/>
</dbReference>
<feature type="region of interest" description="Disordered" evidence="1">
    <location>
        <begin position="154"/>
        <end position="204"/>
    </location>
</feature>
<feature type="compositionally biased region" description="Basic and acidic residues" evidence="1">
    <location>
        <begin position="155"/>
        <end position="173"/>
    </location>
</feature>